<organism evidence="1 2">
    <name type="scientific">Pelosinus fermentans B4</name>
    <dbReference type="NCBI Taxonomy" id="1149862"/>
    <lineage>
        <taxon>Bacteria</taxon>
        <taxon>Bacillati</taxon>
        <taxon>Bacillota</taxon>
        <taxon>Negativicutes</taxon>
        <taxon>Selenomonadales</taxon>
        <taxon>Sporomusaceae</taxon>
        <taxon>Pelosinus</taxon>
    </lineage>
</organism>
<accession>I9LAC9</accession>
<protein>
    <submittedName>
        <fullName evidence="1">Uncharacterized protein</fullName>
    </submittedName>
</protein>
<dbReference type="EMBL" id="AKVJ01000031">
    <property type="protein sequence ID" value="EIW17261.1"/>
    <property type="molecule type" value="Genomic_DNA"/>
</dbReference>
<dbReference type="RefSeq" id="WP_007936638.1">
    <property type="nucleotide sequence ID" value="NZ_AKVJ01000031.1"/>
</dbReference>
<name>I9LAC9_9FIRM</name>
<dbReference type="Proteomes" id="UP000004324">
    <property type="component" value="Unassembled WGS sequence"/>
</dbReference>
<keyword evidence="2" id="KW-1185">Reference proteome</keyword>
<dbReference type="AlphaFoldDB" id="I9LAC9"/>
<gene>
    <name evidence="1" type="ORF">FB4_4617</name>
</gene>
<proteinExistence type="predicted"/>
<comment type="caution">
    <text evidence="1">The sequence shown here is derived from an EMBL/GenBank/DDBJ whole genome shotgun (WGS) entry which is preliminary data.</text>
</comment>
<dbReference type="PATRIC" id="fig|1149862.3.peg.3584"/>
<sequence>MPKQETLKSCTKCHLGKMHKISLNESFTDDWKCDQCGYTEGKSPFDIIIENQTDKN</sequence>
<evidence type="ECO:0000313" key="2">
    <source>
        <dbReference type="Proteomes" id="UP000004324"/>
    </source>
</evidence>
<reference evidence="1 2" key="1">
    <citation type="journal article" date="2012" name="J. Bacteriol.">
        <title>Draft Genome Sequences for Two Metal-Reducing Pelosinus fermentans Strains Isolated from a Cr(VI)-Contaminated Site and for Type Strain R7.</title>
        <authorList>
            <person name="Brown S.D."/>
            <person name="Podar M."/>
            <person name="Klingeman D.M."/>
            <person name="Johnson C.M."/>
            <person name="Yang Z.K."/>
            <person name="Utturkar S.M."/>
            <person name="Land M.L."/>
            <person name="Mosher J.J."/>
            <person name="Hurt R.A.Jr."/>
            <person name="Phelps T.J."/>
            <person name="Palumbo A.V."/>
            <person name="Arkin A.P."/>
            <person name="Hazen T.C."/>
            <person name="Elias D.A."/>
        </authorList>
    </citation>
    <scope>NUCLEOTIDE SEQUENCE [LARGE SCALE GENOMIC DNA]</scope>
    <source>
        <strain evidence="1 2">B4</strain>
    </source>
</reference>
<evidence type="ECO:0000313" key="1">
    <source>
        <dbReference type="EMBL" id="EIW17261.1"/>
    </source>
</evidence>